<proteinExistence type="predicted"/>
<protein>
    <submittedName>
        <fullName evidence="4">DUF4126 family protein</fullName>
    </submittedName>
</protein>
<dbReference type="Pfam" id="PF13548">
    <property type="entry name" value="DUF4126"/>
    <property type="match status" value="1"/>
</dbReference>
<feature type="transmembrane region" description="Helical" evidence="1">
    <location>
        <begin position="96"/>
        <end position="114"/>
    </location>
</feature>
<gene>
    <name evidence="4" type="ORF">ABS767_10030</name>
</gene>
<dbReference type="EMBL" id="JBELQC010000001">
    <property type="protein sequence ID" value="MFL9841302.1"/>
    <property type="molecule type" value="Genomic_DNA"/>
</dbReference>
<feature type="chain" id="PRO_5047385564" evidence="2">
    <location>
        <begin position="21"/>
        <end position="148"/>
    </location>
</feature>
<keyword evidence="1" id="KW-0812">Transmembrane</keyword>
<evidence type="ECO:0000259" key="3">
    <source>
        <dbReference type="Pfam" id="PF13548"/>
    </source>
</evidence>
<evidence type="ECO:0000313" key="4">
    <source>
        <dbReference type="EMBL" id="MFL9841302.1"/>
    </source>
</evidence>
<name>A0ABW8YN16_9SPHN</name>
<dbReference type="InterPro" id="IPR025196">
    <property type="entry name" value="DUF4126"/>
</dbReference>
<keyword evidence="1" id="KW-1133">Transmembrane helix</keyword>
<feature type="signal peptide" evidence="2">
    <location>
        <begin position="1"/>
        <end position="20"/>
    </location>
</feature>
<keyword evidence="1" id="KW-0472">Membrane</keyword>
<accession>A0ABW8YN16</accession>
<feature type="domain" description="DUF4126" evidence="3">
    <location>
        <begin position="4"/>
        <end position="123"/>
    </location>
</feature>
<evidence type="ECO:0000256" key="1">
    <source>
        <dbReference type="SAM" id="Phobius"/>
    </source>
</evidence>
<comment type="caution">
    <text evidence="4">The sequence shown here is derived from an EMBL/GenBank/DDBJ whole genome shotgun (WGS) entry which is preliminary data.</text>
</comment>
<keyword evidence="5" id="KW-1185">Reference proteome</keyword>
<reference evidence="4 5" key="1">
    <citation type="submission" date="2024-06" db="EMBL/GenBank/DDBJ databases">
        <authorList>
            <person name="Kaempfer P."/>
            <person name="Viver T."/>
        </authorList>
    </citation>
    <scope>NUCLEOTIDE SEQUENCE [LARGE SCALE GENOMIC DNA]</scope>
    <source>
        <strain evidence="4 5">ST-64</strain>
    </source>
</reference>
<dbReference type="RefSeq" id="WP_408078214.1">
    <property type="nucleotide sequence ID" value="NZ_JBELQC010000001.1"/>
</dbReference>
<evidence type="ECO:0000256" key="2">
    <source>
        <dbReference type="SAM" id="SignalP"/>
    </source>
</evidence>
<organism evidence="4 5">
    <name type="scientific">Sphingomonas plantiphila</name>
    <dbReference type="NCBI Taxonomy" id="3163295"/>
    <lineage>
        <taxon>Bacteria</taxon>
        <taxon>Pseudomonadati</taxon>
        <taxon>Pseudomonadota</taxon>
        <taxon>Alphaproteobacteria</taxon>
        <taxon>Sphingomonadales</taxon>
        <taxon>Sphingomonadaceae</taxon>
        <taxon>Sphingomonas</taxon>
    </lineage>
</organism>
<sequence>MLRSILLGLAAGSRAMTPLAAVANAARAGRLPRDSAAPALLGHPMVAAGSGALALLELVADKQDTTGDRIVTPAVVVRTLNAAFAGAMLAPRRRRWAAAAIAGTTAAAASYVSWRLRKAAMERHSLATTGLVEDAIVVPAAIAAATAR</sequence>
<keyword evidence="2" id="KW-0732">Signal</keyword>
<evidence type="ECO:0000313" key="5">
    <source>
        <dbReference type="Proteomes" id="UP001629244"/>
    </source>
</evidence>
<dbReference type="Proteomes" id="UP001629244">
    <property type="component" value="Unassembled WGS sequence"/>
</dbReference>